<proteinExistence type="predicted"/>
<dbReference type="AlphaFoldDB" id="A0A183UI44"/>
<gene>
    <name evidence="1" type="ORF">TCNE_LOCUS8164</name>
</gene>
<sequence length="112" mass="13172">MERIMRGAQLVGWKANELVQRATKLKNHVSEVGMRTFKRKTKISAKKEDEWARRITAIDTRRCLDVGMLPENVQHKRQKRDASHDNYRQFFSSPVQSAVLEMSHIRHSSHIF</sequence>
<keyword evidence="2" id="KW-1185">Reference proteome</keyword>
<evidence type="ECO:0000313" key="1">
    <source>
        <dbReference type="EMBL" id="VDM39485.1"/>
    </source>
</evidence>
<protein>
    <submittedName>
        <fullName evidence="1 3">Uncharacterized protein</fullName>
    </submittedName>
</protein>
<reference evidence="1 2" key="2">
    <citation type="submission" date="2018-11" db="EMBL/GenBank/DDBJ databases">
        <authorList>
            <consortium name="Pathogen Informatics"/>
        </authorList>
    </citation>
    <scope>NUCLEOTIDE SEQUENCE [LARGE SCALE GENOMIC DNA]</scope>
</reference>
<dbReference type="Proteomes" id="UP000050794">
    <property type="component" value="Unassembled WGS sequence"/>
</dbReference>
<dbReference type="EMBL" id="UYWY01019839">
    <property type="protein sequence ID" value="VDM39485.1"/>
    <property type="molecule type" value="Genomic_DNA"/>
</dbReference>
<evidence type="ECO:0000313" key="2">
    <source>
        <dbReference type="Proteomes" id="UP000050794"/>
    </source>
</evidence>
<dbReference type="WBParaSite" id="TCNE_0000816401-mRNA-1">
    <property type="protein sequence ID" value="TCNE_0000816401-mRNA-1"/>
    <property type="gene ID" value="TCNE_0000816401"/>
</dbReference>
<evidence type="ECO:0000313" key="3">
    <source>
        <dbReference type="WBParaSite" id="TCNE_0000816401-mRNA-1"/>
    </source>
</evidence>
<reference evidence="3" key="1">
    <citation type="submission" date="2016-06" db="UniProtKB">
        <authorList>
            <consortium name="WormBaseParasite"/>
        </authorList>
    </citation>
    <scope>IDENTIFICATION</scope>
</reference>
<organism evidence="2 3">
    <name type="scientific">Toxocara canis</name>
    <name type="common">Canine roundworm</name>
    <dbReference type="NCBI Taxonomy" id="6265"/>
    <lineage>
        <taxon>Eukaryota</taxon>
        <taxon>Metazoa</taxon>
        <taxon>Ecdysozoa</taxon>
        <taxon>Nematoda</taxon>
        <taxon>Chromadorea</taxon>
        <taxon>Rhabditida</taxon>
        <taxon>Spirurina</taxon>
        <taxon>Ascaridomorpha</taxon>
        <taxon>Ascaridoidea</taxon>
        <taxon>Toxocaridae</taxon>
        <taxon>Toxocara</taxon>
    </lineage>
</organism>
<accession>A0A183UI44</accession>
<name>A0A183UI44_TOXCA</name>